<proteinExistence type="predicted"/>
<evidence type="ECO:0000313" key="4">
    <source>
        <dbReference type="Proteomes" id="UP000334340"/>
    </source>
</evidence>
<keyword evidence="1" id="KW-0547">Nucleotide-binding</keyword>
<evidence type="ECO:0000256" key="1">
    <source>
        <dbReference type="PROSITE-ProRule" id="PRU00409"/>
    </source>
</evidence>
<dbReference type="Proteomes" id="UP000334340">
    <property type="component" value="Unassembled WGS sequence"/>
</dbReference>
<organism evidence="3 4">
    <name type="scientific">Candidatus Methylomirabilis lanthanidiphila</name>
    <dbReference type="NCBI Taxonomy" id="2211376"/>
    <lineage>
        <taxon>Bacteria</taxon>
        <taxon>Candidatus Methylomirabilota</taxon>
        <taxon>Candidatus Methylomirabilia</taxon>
        <taxon>Candidatus Methylomirabilales</taxon>
        <taxon>Candidatus Methylomirabilaceae</taxon>
        <taxon>Candidatus Methylomirabilis</taxon>
    </lineage>
</organism>
<dbReference type="InterPro" id="IPR011761">
    <property type="entry name" value="ATP-grasp"/>
</dbReference>
<dbReference type="PROSITE" id="PS50975">
    <property type="entry name" value="ATP_GRASP"/>
    <property type="match status" value="1"/>
</dbReference>
<dbReference type="Gene3D" id="3.30.470.20">
    <property type="entry name" value="ATP-grasp fold, B domain"/>
    <property type="match status" value="1"/>
</dbReference>
<accession>A0A564ZHU3</accession>
<dbReference type="GO" id="GO:0005524">
    <property type="term" value="F:ATP binding"/>
    <property type="evidence" value="ECO:0007669"/>
    <property type="project" value="UniProtKB-UniRule"/>
</dbReference>
<reference evidence="3 4" key="1">
    <citation type="submission" date="2019-07" db="EMBL/GenBank/DDBJ databases">
        <authorList>
            <person name="Cremers G."/>
        </authorList>
    </citation>
    <scope>NUCLEOTIDE SEQUENCE [LARGE SCALE GENOMIC DNA]</scope>
</reference>
<sequence length="418" mass="46676">MAVVYPDNLAALGVCRALGVLGIRVTVLSSDRTAPGQYSRYATRVACPAQSGEAELIDFLVEFGRAQQPNPVLFLTDDASIVALHRHRHLLENYYRFPLAPWPVLRRIMLKDQLYRSLEGVVPLPRTCVPIHERQLADVAGDVGYPALIKPLLRCLSDSADLNGPPFEKLFGSKAVRVHTFTALTDAYRTASAHGFRVVVQEEIEGPPTSLYSLGLYAARHGGVKATFTSQKLGQVPADFGDGLIVRAVRAPELIPLGERVIRHVGYYGIADIEFKWDARAKLFKLLDINPRPWLWINLLTACGVNLSYAAYLDALGRPINPTLFDQRDFQTRWISMRGFLVSLIRSLGAKRHDGDLLGLLRHCRGQRIGPLFNVKDPLFRMFLSPGYWRDAWLQASREIQRLHTSPGAISGHPLLNE</sequence>
<dbReference type="EC" id="6.3.1.12" evidence="3"/>
<name>A0A564ZHU3_9BACT</name>
<evidence type="ECO:0000259" key="2">
    <source>
        <dbReference type="PROSITE" id="PS50975"/>
    </source>
</evidence>
<dbReference type="GO" id="GO:0034025">
    <property type="term" value="F:D-aspartate ligase activity"/>
    <property type="evidence" value="ECO:0007669"/>
    <property type="project" value="UniProtKB-EC"/>
</dbReference>
<evidence type="ECO:0000313" key="3">
    <source>
        <dbReference type="EMBL" id="VUZ84854.1"/>
    </source>
</evidence>
<dbReference type="SUPFAM" id="SSF56059">
    <property type="entry name" value="Glutathione synthetase ATP-binding domain-like"/>
    <property type="match status" value="1"/>
</dbReference>
<gene>
    <name evidence="3" type="ORF">MELA_01229</name>
</gene>
<dbReference type="EMBL" id="CABIKM010000019">
    <property type="protein sequence ID" value="VUZ84854.1"/>
    <property type="molecule type" value="Genomic_DNA"/>
</dbReference>
<feature type="domain" description="ATP-grasp" evidence="2">
    <location>
        <begin position="114"/>
        <end position="316"/>
    </location>
</feature>
<keyword evidence="3" id="KW-0436">Ligase</keyword>
<protein>
    <submittedName>
        <fullName evidence="3">D-aspartate ligase</fullName>
        <ecNumber evidence="3">6.3.1.12</ecNumber>
    </submittedName>
</protein>
<dbReference type="AlphaFoldDB" id="A0A564ZHU3"/>
<dbReference type="GO" id="GO:0046872">
    <property type="term" value="F:metal ion binding"/>
    <property type="evidence" value="ECO:0007669"/>
    <property type="project" value="InterPro"/>
</dbReference>
<dbReference type="Pfam" id="PF15632">
    <property type="entry name" value="ATPgrasp_Ter"/>
    <property type="match status" value="1"/>
</dbReference>
<keyword evidence="4" id="KW-1185">Reference proteome</keyword>
<keyword evidence="1" id="KW-0067">ATP-binding</keyword>